<feature type="compositionally biased region" description="Basic and acidic residues" evidence="1">
    <location>
        <begin position="209"/>
        <end position="219"/>
    </location>
</feature>
<feature type="transmembrane region" description="Helical" evidence="2">
    <location>
        <begin position="291"/>
        <end position="312"/>
    </location>
</feature>
<accession>A0ABN2MNI3</accession>
<keyword evidence="2" id="KW-0812">Transmembrane</keyword>
<dbReference type="RefSeq" id="WP_344412547.1">
    <property type="nucleotide sequence ID" value="NZ_BAAAQK010000003.1"/>
</dbReference>
<gene>
    <name evidence="3" type="ORF">GCM10009836_08610</name>
</gene>
<comment type="caution">
    <text evidence="3">The sequence shown here is derived from an EMBL/GenBank/DDBJ whole genome shotgun (WGS) entry which is preliminary data.</text>
</comment>
<keyword evidence="4" id="KW-1185">Reference proteome</keyword>
<reference evidence="3 4" key="1">
    <citation type="journal article" date="2019" name="Int. J. Syst. Evol. Microbiol.">
        <title>The Global Catalogue of Microorganisms (GCM) 10K type strain sequencing project: providing services to taxonomists for standard genome sequencing and annotation.</title>
        <authorList>
            <consortium name="The Broad Institute Genomics Platform"/>
            <consortium name="The Broad Institute Genome Sequencing Center for Infectious Disease"/>
            <person name="Wu L."/>
            <person name="Ma J."/>
        </authorList>
    </citation>
    <scope>NUCLEOTIDE SEQUENCE [LARGE SCALE GENOMIC DNA]</scope>
    <source>
        <strain evidence="3 4">JCM 16009</strain>
    </source>
</reference>
<feature type="transmembrane region" description="Helical" evidence="2">
    <location>
        <begin position="252"/>
        <end position="271"/>
    </location>
</feature>
<evidence type="ECO:0000256" key="1">
    <source>
        <dbReference type="SAM" id="MobiDB-lite"/>
    </source>
</evidence>
<feature type="compositionally biased region" description="Polar residues" evidence="1">
    <location>
        <begin position="1"/>
        <end position="12"/>
    </location>
</feature>
<feature type="region of interest" description="Disordered" evidence="1">
    <location>
        <begin position="209"/>
        <end position="239"/>
    </location>
</feature>
<keyword evidence="2" id="KW-1133">Transmembrane helix</keyword>
<evidence type="ECO:0000313" key="4">
    <source>
        <dbReference type="Proteomes" id="UP001500449"/>
    </source>
</evidence>
<keyword evidence="2" id="KW-0472">Membrane</keyword>
<evidence type="ECO:0000256" key="2">
    <source>
        <dbReference type="SAM" id="Phobius"/>
    </source>
</evidence>
<dbReference type="EMBL" id="BAAAQK010000003">
    <property type="protein sequence ID" value="GAA1832768.1"/>
    <property type="molecule type" value="Genomic_DNA"/>
</dbReference>
<feature type="transmembrane region" description="Helical" evidence="2">
    <location>
        <begin position="361"/>
        <end position="382"/>
    </location>
</feature>
<dbReference type="Proteomes" id="UP001500449">
    <property type="component" value="Unassembled WGS sequence"/>
</dbReference>
<feature type="region of interest" description="Disordered" evidence="1">
    <location>
        <begin position="144"/>
        <end position="166"/>
    </location>
</feature>
<feature type="region of interest" description="Disordered" evidence="1">
    <location>
        <begin position="1"/>
        <end position="87"/>
    </location>
</feature>
<feature type="transmembrane region" description="Helical" evidence="2">
    <location>
        <begin position="332"/>
        <end position="355"/>
    </location>
</feature>
<name>A0ABN2MNI3_9PSEU</name>
<protein>
    <recommendedName>
        <fullName evidence="5">Yip1 domain-containing protein</fullName>
    </recommendedName>
</protein>
<dbReference type="InterPro" id="IPR045382">
    <property type="entry name" value="DUF6529"/>
</dbReference>
<proteinExistence type="predicted"/>
<sequence>MRSSPRPGTTTDPADDLWNPAYDPGRISAPGSSAPDRSAPDGSAPDAYRTDAYPRGGWDPADPPTDPALPVVPAFPEPRGHAHDELPAYPTDRSAFVAGRTTEIPAVVPGGPDGTGWEYGSWAGRSWERPDYEDYGDYADYADEDGRDLPQGPHASSAARFAPGGGHAGFDDRAGFDLETEFDDRALFDDRAGSRDYAEFDEYGDLDAPRRAAGDREFPDVEDFDGEPGRDTPSTELVPVGRPRASRLRMTALLVPAVVGIALSVGLGVYARVHEPTGVALSLAGFSSGVAAKSWLTALAFAFGLAQLWSALRMSGRFGRGAGPRTFLVHRWAGRIAVLLTLPVAVHCLYALGFADTTPRVLIHSLAGCLFYGAFATKMLVLPRRAAPRWALPVLGGVVFALLTGLFLTSSMWFFTTHGVTF</sequence>
<organism evidence="3 4">
    <name type="scientific">Pseudonocardia ailaonensis</name>
    <dbReference type="NCBI Taxonomy" id="367279"/>
    <lineage>
        <taxon>Bacteria</taxon>
        <taxon>Bacillati</taxon>
        <taxon>Actinomycetota</taxon>
        <taxon>Actinomycetes</taxon>
        <taxon>Pseudonocardiales</taxon>
        <taxon>Pseudonocardiaceae</taxon>
        <taxon>Pseudonocardia</taxon>
    </lineage>
</organism>
<dbReference type="Pfam" id="PF20139">
    <property type="entry name" value="DUF6529"/>
    <property type="match status" value="1"/>
</dbReference>
<evidence type="ECO:0008006" key="5">
    <source>
        <dbReference type="Google" id="ProtNLM"/>
    </source>
</evidence>
<evidence type="ECO:0000313" key="3">
    <source>
        <dbReference type="EMBL" id="GAA1832768.1"/>
    </source>
</evidence>
<feature type="transmembrane region" description="Helical" evidence="2">
    <location>
        <begin position="394"/>
        <end position="415"/>
    </location>
</feature>